<proteinExistence type="predicted"/>
<evidence type="ECO:0000256" key="2">
    <source>
        <dbReference type="ARBA" id="ARBA00012404"/>
    </source>
</evidence>
<evidence type="ECO:0000313" key="8">
    <source>
        <dbReference type="EMBL" id="ABG12608.1"/>
    </source>
</evidence>
<dbReference type="InterPro" id="IPR036979">
    <property type="entry name" value="CM_dom_sf"/>
</dbReference>
<dbReference type="PROSITE" id="PS51168">
    <property type="entry name" value="CHORISMATE_MUT_2"/>
    <property type="match status" value="1"/>
</dbReference>
<dbReference type="PANTHER" id="PTHR38041:SF2">
    <property type="entry name" value="SECRETED CHORISMATE MUTASE"/>
    <property type="match status" value="1"/>
</dbReference>
<evidence type="ECO:0000256" key="5">
    <source>
        <dbReference type="PIRNR" id="PIRNR026640"/>
    </source>
</evidence>
<dbReference type="SMR" id="A0A0E1NUD1"/>
<dbReference type="PANTHER" id="PTHR38041">
    <property type="entry name" value="CHORISMATE MUTASE"/>
    <property type="match status" value="1"/>
</dbReference>
<comment type="catalytic activity">
    <reaction evidence="5">
        <text>chorismate = prephenate</text>
        <dbReference type="Rhea" id="RHEA:13897"/>
        <dbReference type="ChEBI" id="CHEBI:29748"/>
        <dbReference type="ChEBI" id="CHEBI:29934"/>
        <dbReference type="EC" id="5.4.99.5"/>
    </reaction>
</comment>
<dbReference type="AlphaFoldDB" id="A0A0E1NUD1"/>
<dbReference type="EMBL" id="CP000308">
    <property type="protein sequence ID" value="ABG12608.1"/>
    <property type="molecule type" value="Genomic_DNA"/>
</dbReference>
<dbReference type="EC" id="5.4.99.5" evidence="2 5"/>
<evidence type="ECO:0000256" key="4">
    <source>
        <dbReference type="ARBA" id="ARBA00023235"/>
    </source>
</evidence>
<evidence type="ECO:0000259" key="7">
    <source>
        <dbReference type="PROSITE" id="PS51168"/>
    </source>
</evidence>
<dbReference type="UniPathway" id="UPA00120">
    <property type="reaction ID" value="UER00203"/>
</dbReference>
<dbReference type="PATRIC" id="fig|360102.15.peg.3673"/>
<dbReference type="GeneID" id="57977149"/>
<name>A0A0E1NUD1_YERPA</name>
<dbReference type="Proteomes" id="UP000001971">
    <property type="component" value="Chromosome"/>
</dbReference>
<feature type="chain" id="PRO_5010416330" description="Chorismate mutase" evidence="6">
    <location>
        <begin position="31"/>
        <end position="186"/>
    </location>
</feature>
<comment type="pathway">
    <text evidence="1 5">Metabolic intermediate biosynthesis; prephenate biosynthesis; prephenate from chorismate: step 1/1.</text>
</comment>
<dbReference type="SUPFAM" id="SSF48600">
    <property type="entry name" value="Chorismate mutase II"/>
    <property type="match status" value="1"/>
</dbReference>
<dbReference type="KEGG" id="ypa:YPA_0640"/>
<accession>A0A0E1NUD1</accession>
<dbReference type="GO" id="GO:0046417">
    <property type="term" value="P:chorismate metabolic process"/>
    <property type="evidence" value="ECO:0007669"/>
    <property type="project" value="InterPro"/>
</dbReference>
<evidence type="ECO:0000256" key="6">
    <source>
        <dbReference type="SAM" id="SignalP"/>
    </source>
</evidence>
<dbReference type="Gene3D" id="1.20.59.10">
    <property type="entry name" value="Chorismate mutase"/>
    <property type="match status" value="1"/>
</dbReference>
<dbReference type="RefSeq" id="WP_002211366.1">
    <property type="nucleotide sequence ID" value="NC_008150.1"/>
</dbReference>
<feature type="domain" description="Chorismate mutase" evidence="7">
    <location>
        <begin position="4"/>
        <end position="107"/>
    </location>
</feature>
<dbReference type="NCBIfam" id="TIGR01806">
    <property type="entry name" value="CM_mono2"/>
    <property type="match status" value="1"/>
</dbReference>
<protein>
    <recommendedName>
        <fullName evidence="2 5">Chorismate mutase</fullName>
        <ecNumber evidence="2 5">5.4.99.5</ecNumber>
    </recommendedName>
</protein>
<dbReference type="GO" id="GO:0009697">
    <property type="term" value="P:salicylic acid biosynthetic process"/>
    <property type="evidence" value="ECO:0007669"/>
    <property type="project" value="TreeGrafter"/>
</dbReference>
<dbReference type="InterPro" id="IPR036263">
    <property type="entry name" value="Chorismate_II_sf"/>
</dbReference>
<keyword evidence="3 6" id="KW-0732">Signal</keyword>
<reference evidence="8 9" key="1">
    <citation type="journal article" date="2006" name="J. Bacteriol.">
        <title>Complete genome sequence of Yersinia pestis strains Antiqua and Nepal516: evidence of gene reduction in an emerging pathogen.</title>
        <authorList>
            <person name="Chain P.S."/>
            <person name="Hu P."/>
            <person name="Malfatti S.A."/>
            <person name="Radnedge L."/>
            <person name="Larimer F."/>
            <person name="Vergez L.M."/>
            <person name="Worsham P."/>
            <person name="Chu M.C."/>
            <person name="Andersen G.L."/>
        </authorList>
    </citation>
    <scope>NUCLEOTIDE SEQUENCE [LARGE SCALE GENOMIC DNA]</scope>
    <source>
        <strain evidence="8 9">Antiqua</strain>
    </source>
</reference>
<feature type="signal peptide" evidence="6">
    <location>
        <begin position="1"/>
        <end position="30"/>
    </location>
</feature>
<dbReference type="PIRSF" id="PIRSF026640">
    <property type="entry name" value="Peripl_chor_mut"/>
    <property type="match status" value="1"/>
</dbReference>
<dbReference type="GO" id="GO:0004106">
    <property type="term" value="F:chorismate mutase activity"/>
    <property type="evidence" value="ECO:0007669"/>
    <property type="project" value="UniProtKB-EC"/>
</dbReference>
<organism evidence="8 9">
    <name type="scientific">Yersinia pestis bv. Antiqua (strain Antiqua)</name>
    <dbReference type="NCBI Taxonomy" id="360102"/>
    <lineage>
        <taxon>Bacteria</taxon>
        <taxon>Pseudomonadati</taxon>
        <taxon>Pseudomonadota</taxon>
        <taxon>Gammaproteobacteria</taxon>
        <taxon>Enterobacterales</taxon>
        <taxon>Yersiniaceae</taxon>
        <taxon>Yersinia</taxon>
    </lineage>
</organism>
<comment type="function">
    <text evidence="5">Catalyzes the Claisen rearrangement of chorismate to prephenate.</text>
</comment>
<evidence type="ECO:0000256" key="1">
    <source>
        <dbReference type="ARBA" id="ARBA00004817"/>
    </source>
</evidence>
<evidence type="ECO:0000256" key="3">
    <source>
        <dbReference type="ARBA" id="ARBA00022729"/>
    </source>
</evidence>
<dbReference type="Pfam" id="PF01817">
    <property type="entry name" value="CM_2"/>
    <property type="match status" value="1"/>
</dbReference>
<evidence type="ECO:0000313" key="9">
    <source>
        <dbReference type="Proteomes" id="UP000001971"/>
    </source>
</evidence>
<dbReference type="SMART" id="SM00830">
    <property type="entry name" value="CM_2"/>
    <property type="match status" value="1"/>
</dbReference>
<keyword evidence="4 5" id="KW-0413">Isomerase</keyword>
<sequence precursor="true">MQPTHTLTRLTVIGKLIIASSFFLSLAVQAQQCGQTAPLINERLSYMKDVAGYKAENHLPIEDRIQEEKVINSAMAQAESLGLNGESIKPLMVAQINAAKAIQYRYRADWLSQPEPGWQPKPLDDVRANIGELSTKILEQIAEELKTCKPAEMGDKAHFINTIRQHNLTSADVEAIFSTFNQVKLK</sequence>
<dbReference type="HOGENOM" id="CLU_118625_0_0_6"/>
<gene>
    <name evidence="8" type="ordered locus">YPA_0640</name>
</gene>
<dbReference type="InterPro" id="IPR002701">
    <property type="entry name" value="CM_II_prokaryot"/>
</dbReference>
<dbReference type="NCBIfam" id="NF005965">
    <property type="entry name" value="PRK08055.1"/>
    <property type="match status" value="1"/>
</dbReference>
<dbReference type="InterPro" id="IPR051331">
    <property type="entry name" value="Chorismate_mutase-related"/>
</dbReference>
<dbReference type="InterPro" id="IPR008240">
    <property type="entry name" value="Chorismate_mutase_periplasmic"/>
</dbReference>